<dbReference type="PROSITE" id="PS51819">
    <property type="entry name" value="VOC"/>
    <property type="match status" value="1"/>
</dbReference>
<dbReference type="InterPro" id="IPR029068">
    <property type="entry name" value="Glyas_Bleomycin-R_OHBP_Dase"/>
</dbReference>
<reference evidence="2" key="2">
    <citation type="submission" date="2020-09" db="EMBL/GenBank/DDBJ databases">
        <authorList>
            <person name="Sun Q."/>
            <person name="Ohkuma M."/>
        </authorList>
    </citation>
    <scope>NUCLEOTIDE SEQUENCE</scope>
    <source>
        <strain evidence="2">JCM 31311</strain>
    </source>
</reference>
<evidence type="ECO:0000259" key="1">
    <source>
        <dbReference type="PROSITE" id="PS51819"/>
    </source>
</evidence>
<sequence length="114" mass="12555">MNTHLNVVVLHIPEIQRARRYFTDILGFEVAQEHPGNILEFAAAGGAELALMPGEAGRFSADLWLIVPEVDSYHTRLASAGADIVEPLQDGPFGRMFSVLTPDGHRFTFHRGEA</sequence>
<gene>
    <name evidence="2" type="ORF">GCM10008957_42240</name>
</gene>
<dbReference type="Proteomes" id="UP000603865">
    <property type="component" value="Unassembled WGS sequence"/>
</dbReference>
<dbReference type="RefSeq" id="WP_189092495.1">
    <property type="nucleotide sequence ID" value="NZ_BMQL01000038.1"/>
</dbReference>
<dbReference type="SUPFAM" id="SSF54593">
    <property type="entry name" value="Glyoxalase/Bleomycin resistance protein/Dihydroxybiphenyl dioxygenase"/>
    <property type="match status" value="1"/>
</dbReference>
<proteinExistence type="predicted"/>
<keyword evidence="3" id="KW-1185">Reference proteome</keyword>
<comment type="caution">
    <text evidence="2">The sequence shown here is derived from an EMBL/GenBank/DDBJ whole genome shotgun (WGS) entry which is preliminary data.</text>
</comment>
<dbReference type="AlphaFoldDB" id="A0A918FAY2"/>
<evidence type="ECO:0000313" key="2">
    <source>
        <dbReference type="EMBL" id="GGR26248.1"/>
    </source>
</evidence>
<protein>
    <recommendedName>
        <fullName evidence="1">VOC domain-containing protein</fullName>
    </recommendedName>
</protein>
<evidence type="ECO:0000313" key="3">
    <source>
        <dbReference type="Proteomes" id="UP000603865"/>
    </source>
</evidence>
<name>A0A918FAY2_9DEIO</name>
<dbReference type="Gene3D" id="3.10.180.10">
    <property type="entry name" value="2,3-Dihydroxybiphenyl 1,2-Dioxygenase, domain 1"/>
    <property type="match status" value="1"/>
</dbReference>
<feature type="domain" description="VOC" evidence="1">
    <location>
        <begin position="4"/>
        <end position="112"/>
    </location>
</feature>
<dbReference type="PANTHER" id="PTHR33993">
    <property type="entry name" value="GLYOXALASE-RELATED"/>
    <property type="match status" value="1"/>
</dbReference>
<organism evidence="2 3">
    <name type="scientific">Deinococcus ruber</name>
    <dbReference type="NCBI Taxonomy" id="1848197"/>
    <lineage>
        <taxon>Bacteria</taxon>
        <taxon>Thermotogati</taxon>
        <taxon>Deinococcota</taxon>
        <taxon>Deinococci</taxon>
        <taxon>Deinococcales</taxon>
        <taxon>Deinococcaceae</taxon>
        <taxon>Deinococcus</taxon>
    </lineage>
</organism>
<dbReference type="Pfam" id="PF00903">
    <property type="entry name" value="Glyoxalase"/>
    <property type="match status" value="1"/>
</dbReference>
<reference evidence="2" key="1">
    <citation type="journal article" date="2014" name="Int. J. Syst. Evol. Microbiol.">
        <title>Complete genome sequence of Corynebacterium casei LMG S-19264T (=DSM 44701T), isolated from a smear-ripened cheese.</title>
        <authorList>
            <consortium name="US DOE Joint Genome Institute (JGI-PGF)"/>
            <person name="Walter F."/>
            <person name="Albersmeier A."/>
            <person name="Kalinowski J."/>
            <person name="Ruckert C."/>
        </authorList>
    </citation>
    <scope>NUCLEOTIDE SEQUENCE</scope>
    <source>
        <strain evidence="2">JCM 31311</strain>
    </source>
</reference>
<dbReference type="InterPro" id="IPR004360">
    <property type="entry name" value="Glyas_Fos-R_dOase_dom"/>
</dbReference>
<dbReference type="InterPro" id="IPR037523">
    <property type="entry name" value="VOC_core"/>
</dbReference>
<dbReference type="InterPro" id="IPR052164">
    <property type="entry name" value="Anthracycline_SecMetBiosynth"/>
</dbReference>
<accession>A0A918FAY2</accession>
<dbReference type="EMBL" id="BMQL01000038">
    <property type="protein sequence ID" value="GGR26248.1"/>
    <property type="molecule type" value="Genomic_DNA"/>
</dbReference>